<dbReference type="Pfam" id="PF21175">
    <property type="entry name" value="RecR_C"/>
    <property type="match status" value="1"/>
</dbReference>
<dbReference type="InterPro" id="IPR023627">
    <property type="entry name" value="Rcmb_RecR"/>
</dbReference>
<evidence type="ECO:0000256" key="2">
    <source>
        <dbReference type="ARBA" id="ARBA00022763"/>
    </source>
</evidence>
<evidence type="ECO:0000313" key="10">
    <source>
        <dbReference type="Proteomes" id="UP000176376"/>
    </source>
</evidence>
<dbReference type="Gene3D" id="3.30.60.80">
    <property type="match status" value="1"/>
</dbReference>
<dbReference type="Pfam" id="PF21176">
    <property type="entry name" value="RecR_HhH"/>
    <property type="match status" value="1"/>
</dbReference>
<dbReference type="Gene3D" id="3.40.1360.10">
    <property type="match status" value="1"/>
</dbReference>
<dbReference type="InterPro" id="IPR000093">
    <property type="entry name" value="DNA_Rcmb_RecR"/>
</dbReference>
<keyword evidence="4 7" id="KW-0862">Zinc</keyword>
<proteinExistence type="inferred from homology"/>
<dbReference type="GO" id="GO:0006310">
    <property type="term" value="P:DNA recombination"/>
    <property type="evidence" value="ECO:0007669"/>
    <property type="project" value="UniProtKB-UniRule"/>
</dbReference>
<keyword evidence="5 7" id="KW-0233">DNA recombination</keyword>
<protein>
    <recommendedName>
        <fullName evidence="7">Recombination protein RecR</fullName>
    </recommendedName>
</protein>
<keyword evidence="1 7" id="KW-0479">Metal-binding</keyword>
<keyword evidence="6 7" id="KW-0234">DNA repair</keyword>
<dbReference type="InterPro" id="IPR034137">
    <property type="entry name" value="TOPRIM_RecR"/>
</dbReference>
<dbReference type="CDD" id="cd01025">
    <property type="entry name" value="TOPRIM_recR"/>
    <property type="match status" value="1"/>
</dbReference>
<dbReference type="GO" id="GO:0003677">
    <property type="term" value="F:DNA binding"/>
    <property type="evidence" value="ECO:0007669"/>
    <property type="project" value="UniProtKB-UniRule"/>
</dbReference>
<evidence type="ECO:0000313" key="9">
    <source>
        <dbReference type="EMBL" id="OGK56466.1"/>
    </source>
</evidence>
<sequence length="204" mass="23249">MNSLPKSLSRTIDFFEKLPGIGPKTAKRLAFYLLRLPQPDLDEAAKNISELKHKSLYCRICMNLTEEKECSICSDDKRDQTTIIVVETVLDLLAMEVGNQFTGIYHVLHGRIDPLNYIGPDDIYISKLLDRIKDKTNIIKEIILATNPNMEGEATAIYIKKRILEISPDKLKITRLAYGLPIGAELEYADYMTLLKALEGRRDY</sequence>
<evidence type="ECO:0000256" key="1">
    <source>
        <dbReference type="ARBA" id="ARBA00022723"/>
    </source>
</evidence>
<accession>A0A1F7JLI7</accession>
<evidence type="ECO:0000256" key="5">
    <source>
        <dbReference type="ARBA" id="ARBA00023172"/>
    </source>
</evidence>
<name>A0A1F7JLI7_9BACT</name>
<evidence type="ECO:0000256" key="3">
    <source>
        <dbReference type="ARBA" id="ARBA00022771"/>
    </source>
</evidence>
<comment type="caution">
    <text evidence="9">The sequence shown here is derived from an EMBL/GenBank/DDBJ whole genome shotgun (WGS) entry which is preliminary data.</text>
</comment>
<reference evidence="9 10" key="1">
    <citation type="journal article" date="2016" name="Nat. Commun.">
        <title>Thousands of microbial genomes shed light on interconnected biogeochemical processes in an aquifer system.</title>
        <authorList>
            <person name="Anantharaman K."/>
            <person name="Brown C.T."/>
            <person name="Hug L.A."/>
            <person name="Sharon I."/>
            <person name="Castelle C.J."/>
            <person name="Probst A.J."/>
            <person name="Thomas B.C."/>
            <person name="Singh A."/>
            <person name="Wilkins M.J."/>
            <person name="Karaoz U."/>
            <person name="Brodie E.L."/>
            <person name="Williams K.H."/>
            <person name="Hubbard S.S."/>
            <person name="Banfield J.F."/>
        </authorList>
    </citation>
    <scope>NUCLEOTIDE SEQUENCE [LARGE SCALE GENOMIC DNA]</scope>
</reference>
<dbReference type="InterPro" id="IPR006171">
    <property type="entry name" value="TOPRIM_dom"/>
</dbReference>
<dbReference type="Gene3D" id="1.10.8.420">
    <property type="entry name" value="RecR Domain 1"/>
    <property type="match status" value="1"/>
</dbReference>
<gene>
    <name evidence="7" type="primary">recR</name>
    <name evidence="9" type="ORF">A3J15_03105</name>
</gene>
<evidence type="ECO:0000256" key="4">
    <source>
        <dbReference type="ARBA" id="ARBA00022833"/>
    </source>
</evidence>
<dbReference type="Proteomes" id="UP000176376">
    <property type="component" value="Unassembled WGS sequence"/>
</dbReference>
<comment type="function">
    <text evidence="7">May play a role in DNA repair. It seems to be involved in an RecBC-independent recombinational process of DNA repair. It may act with RecF and RecO.</text>
</comment>
<evidence type="ECO:0000256" key="7">
    <source>
        <dbReference type="HAMAP-Rule" id="MF_00017"/>
    </source>
</evidence>
<dbReference type="NCBIfam" id="TIGR00615">
    <property type="entry name" value="recR"/>
    <property type="match status" value="1"/>
</dbReference>
<dbReference type="GO" id="GO:0006281">
    <property type="term" value="P:DNA repair"/>
    <property type="evidence" value="ECO:0007669"/>
    <property type="project" value="UniProtKB-UniRule"/>
</dbReference>
<comment type="similarity">
    <text evidence="7">Belongs to the RecR family.</text>
</comment>
<dbReference type="Pfam" id="PF13662">
    <property type="entry name" value="Toprim_4"/>
    <property type="match status" value="1"/>
</dbReference>
<keyword evidence="2 7" id="KW-0227">DNA damage</keyword>
<dbReference type="STRING" id="1802074.A3J15_03105"/>
<dbReference type="PANTHER" id="PTHR30446">
    <property type="entry name" value="RECOMBINATION PROTEIN RECR"/>
    <property type="match status" value="1"/>
</dbReference>
<dbReference type="HAMAP" id="MF_00017">
    <property type="entry name" value="RecR"/>
    <property type="match status" value="1"/>
</dbReference>
<dbReference type="PANTHER" id="PTHR30446:SF0">
    <property type="entry name" value="RECOMBINATION PROTEIN RECR"/>
    <property type="match status" value="1"/>
</dbReference>
<evidence type="ECO:0000256" key="6">
    <source>
        <dbReference type="ARBA" id="ARBA00023204"/>
    </source>
</evidence>
<evidence type="ECO:0000259" key="8">
    <source>
        <dbReference type="PROSITE" id="PS50880"/>
    </source>
</evidence>
<dbReference type="InterPro" id="IPR015967">
    <property type="entry name" value="Rcmb_RecR_Znf"/>
</dbReference>
<dbReference type="SMART" id="SM00493">
    <property type="entry name" value="TOPRIM"/>
    <property type="match status" value="1"/>
</dbReference>
<dbReference type="AlphaFoldDB" id="A0A1F7JLI7"/>
<keyword evidence="3 7" id="KW-0863">Zinc-finger</keyword>
<dbReference type="SUPFAM" id="SSF111304">
    <property type="entry name" value="Recombination protein RecR"/>
    <property type="match status" value="1"/>
</dbReference>
<feature type="zinc finger region" description="C4-type" evidence="7">
    <location>
        <begin position="58"/>
        <end position="73"/>
    </location>
</feature>
<organism evidence="9 10">
    <name type="scientific">Candidatus Roizmanbacteria bacterium RIFCSPLOWO2_02_FULL_38_10</name>
    <dbReference type="NCBI Taxonomy" id="1802074"/>
    <lineage>
        <taxon>Bacteria</taxon>
        <taxon>Candidatus Roizmaniibacteriota</taxon>
    </lineage>
</organism>
<dbReference type="GO" id="GO:0008270">
    <property type="term" value="F:zinc ion binding"/>
    <property type="evidence" value="ECO:0007669"/>
    <property type="project" value="UniProtKB-KW"/>
</dbReference>
<dbReference type="EMBL" id="MGAY01000036">
    <property type="protein sequence ID" value="OGK56466.1"/>
    <property type="molecule type" value="Genomic_DNA"/>
</dbReference>
<dbReference type="PROSITE" id="PS01300">
    <property type="entry name" value="RECR"/>
    <property type="match status" value="1"/>
</dbReference>
<feature type="domain" description="Toprim" evidence="8">
    <location>
        <begin position="81"/>
        <end position="181"/>
    </location>
</feature>
<dbReference type="Gene3D" id="6.10.250.240">
    <property type="match status" value="1"/>
</dbReference>
<dbReference type="PROSITE" id="PS50880">
    <property type="entry name" value="TOPRIM"/>
    <property type="match status" value="1"/>
</dbReference>